<dbReference type="SUPFAM" id="SSF52980">
    <property type="entry name" value="Restriction endonuclease-like"/>
    <property type="match status" value="1"/>
</dbReference>
<reference evidence="3" key="1">
    <citation type="submission" date="2016-11" db="EMBL/GenBank/DDBJ databases">
        <authorList>
            <person name="Varghese N."/>
            <person name="Submissions S."/>
        </authorList>
    </citation>
    <scope>NUCLEOTIDE SEQUENCE [LARGE SCALE GENOMIC DNA]</scope>
    <source>
        <strain evidence="3">DSM 14834</strain>
    </source>
</reference>
<dbReference type="Gene3D" id="3.90.320.10">
    <property type="match status" value="1"/>
</dbReference>
<accession>A0A1M5AQG2</accession>
<feature type="domain" description="YqaJ viral recombinase" evidence="1">
    <location>
        <begin position="19"/>
        <end position="119"/>
    </location>
</feature>
<proteinExistence type="predicted"/>
<dbReference type="InterPro" id="IPR019080">
    <property type="entry name" value="YqaJ_viral_recombinase"/>
</dbReference>
<dbReference type="InterPro" id="IPR011604">
    <property type="entry name" value="PDDEXK-like_dom_sf"/>
</dbReference>
<keyword evidence="3" id="KW-1185">Reference proteome</keyword>
<evidence type="ECO:0000313" key="3">
    <source>
        <dbReference type="Proteomes" id="UP000242857"/>
    </source>
</evidence>
<evidence type="ECO:0000259" key="1">
    <source>
        <dbReference type="Pfam" id="PF09588"/>
    </source>
</evidence>
<organism evidence="2 3">
    <name type="scientific">Thermomonas hydrothermalis</name>
    <dbReference type="NCBI Taxonomy" id="213588"/>
    <lineage>
        <taxon>Bacteria</taxon>
        <taxon>Pseudomonadati</taxon>
        <taxon>Pseudomonadota</taxon>
        <taxon>Gammaproteobacteria</taxon>
        <taxon>Lysobacterales</taxon>
        <taxon>Lysobacteraceae</taxon>
        <taxon>Thermomonas</taxon>
    </lineage>
</organism>
<evidence type="ECO:0000313" key="2">
    <source>
        <dbReference type="EMBL" id="SHF32415.1"/>
    </source>
</evidence>
<dbReference type="Proteomes" id="UP000242857">
    <property type="component" value="Unassembled WGS sequence"/>
</dbReference>
<dbReference type="InterPro" id="IPR011335">
    <property type="entry name" value="Restrct_endonuc-II-like"/>
</dbReference>
<protein>
    <submittedName>
        <fullName evidence="2">YqaJ-like recombinase domain-containing protein</fullName>
    </submittedName>
</protein>
<sequence>MKIVNFDADAVSGSPDTPEWHAWRAQGIGGSEAAVIARHAGLLEDAPQWVKTAHQLWAIKTGRVEDTFRGNWATERGRQGEDPVRQAYEAATGILVSPMFGEMELHPATRCSFDGLAFDLVRGKPRPSGRGRIARTP</sequence>
<dbReference type="EMBL" id="FQUK01000060">
    <property type="protein sequence ID" value="SHF32415.1"/>
    <property type="molecule type" value="Genomic_DNA"/>
</dbReference>
<dbReference type="AlphaFoldDB" id="A0A1M5AQG2"/>
<name>A0A1M5AQG2_9GAMM</name>
<gene>
    <name evidence="2" type="ORF">SAMN02745204_02266</name>
</gene>
<dbReference type="Pfam" id="PF09588">
    <property type="entry name" value="YqaJ"/>
    <property type="match status" value="1"/>
</dbReference>
<dbReference type="RefSeq" id="WP_178137931.1">
    <property type="nucleotide sequence ID" value="NZ_FQUK01000060.1"/>
</dbReference>